<keyword evidence="2 8" id="KW-0732">Signal</keyword>
<evidence type="ECO:0000256" key="2">
    <source>
        <dbReference type="ARBA" id="ARBA00022729"/>
    </source>
</evidence>
<evidence type="ECO:0000256" key="1">
    <source>
        <dbReference type="ARBA" id="ARBA00010701"/>
    </source>
</evidence>
<proteinExistence type="inferred from homology"/>
<dbReference type="InterPro" id="IPR029058">
    <property type="entry name" value="AB_hydrolase_fold"/>
</dbReference>
<dbReference type="Proteomes" id="UP001153321">
    <property type="component" value="Chromosome 18"/>
</dbReference>
<evidence type="ECO:0000313" key="10">
    <source>
        <dbReference type="EMBL" id="CAH1638712.1"/>
    </source>
</evidence>
<dbReference type="PANTHER" id="PTHR11005">
    <property type="entry name" value="LYSOSOMAL ACID LIPASE-RELATED"/>
    <property type="match status" value="1"/>
</dbReference>
<sequence>MVRVELLAVIATCLTVVVARSSPQASNIQELFTNVEPRYSDDIFEDANLDVPGLIKKYRYPVEIHTVITEDGYILEMHRIPHGRDANNVPNQKKPAVFVMHGLLCSSADFVLMGPGSGLGYILAEEGFDVWMGNARGNYYSRRHVTLNPDATLSTAFWKFSYDEIGNKDLPAMIDYVLEATGEKRLHYVGHSQGTTSFFVMGAMRPEYNDKIISMHALAPVAYMAHNRNLLLNAIAPFSNNIESIAYLVGIGEFMPHTIIFTWAGEAMCRDEVVFQPICSNILFLIGGWNENQHNATMMPVIFGHTPAGSSVRQLAHYGQGIADKGFRRYDYGSALANYREYKLFKPPPYDLSKVTTPVFLHYSDSDPLAHVQDVNRLFSELGRAIGKFRVPESTFSHIDYMYGINAKELVYDRVINLIKSMNVNMDLMMMSRNVNYNTYT</sequence>
<evidence type="ECO:0000313" key="11">
    <source>
        <dbReference type="Proteomes" id="UP001153321"/>
    </source>
</evidence>
<keyword evidence="4" id="KW-0442">Lipid degradation</keyword>
<dbReference type="InterPro" id="IPR006693">
    <property type="entry name" value="AB_hydrolase_lipase"/>
</dbReference>
<comment type="similarity">
    <text evidence="1">Belongs to the AB hydrolase superfamily. Lipase family.</text>
</comment>
<accession>A0A9P0I205</accession>
<gene>
    <name evidence="10" type="ORF">SPLIT_LOCUS4070</name>
</gene>
<feature type="active site" description="Charge relay system" evidence="7">
    <location>
        <position position="367"/>
    </location>
</feature>
<organism evidence="10 11">
    <name type="scientific">Spodoptera littoralis</name>
    <name type="common">Egyptian cotton leafworm</name>
    <dbReference type="NCBI Taxonomy" id="7109"/>
    <lineage>
        <taxon>Eukaryota</taxon>
        <taxon>Metazoa</taxon>
        <taxon>Ecdysozoa</taxon>
        <taxon>Arthropoda</taxon>
        <taxon>Hexapoda</taxon>
        <taxon>Insecta</taxon>
        <taxon>Pterygota</taxon>
        <taxon>Neoptera</taxon>
        <taxon>Endopterygota</taxon>
        <taxon>Lepidoptera</taxon>
        <taxon>Glossata</taxon>
        <taxon>Ditrysia</taxon>
        <taxon>Noctuoidea</taxon>
        <taxon>Noctuidae</taxon>
        <taxon>Amphipyrinae</taxon>
        <taxon>Spodoptera</taxon>
    </lineage>
</organism>
<feature type="signal peptide" evidence="8">
    <location>
        <begin position="1"/>
        <end position="19"/>
    </location>
</feature>
<feature type="chain" id="PRO_5040305300" description="Partial AB-hydrolase lipase domain-containing protein" evidence="8">
    <location>
        <begin position="20"/>
        <end position="441"/>
    </location>
</feature>
<dbReference type="FunFam" id="3.40.50.1820:FF:000021">
    <property type="entry name" value="Lipase"/>
    <property type="match status" value="1"/>
</dbReference>
<feature type="active site" description="Charge relay system" evidence="7">
    <location>
        <position position="398"/>
    </location>
</feature>
<evidence type="ECO:0000256" key="7">
    <source>
        <dbReference type="PIRSR" id="PIRSR000862-1"/>
    </source>
</evidence>
<dbReference type="EMBL" id="LR824549">
    <property type="protein sequence ID" value="CAH1638712.1"/>
    <property type="molecule type" value="Genomic_DNA"/>
</dbReference>
<keyword evidence="5" id="KW-0443">Lipid metabolism</keyword>
<evidence type="ECO:0000256" key="3">
    <source>
        <dbReference type="ARBA" id="ARBA00022801"/>
    </source>
</evidence>
<dbReference type="Pfam" id="PF04083">
    <property type="entry name" value="Abhydro_lipase"/>
    <property type="match status" value="1"/>
</dbReference>
<evidence type="ECO:0000256" key="5">
    <source>
        <dbReference type="ARBA" id="ARBA00023098"/>
    </source>
</evidence>
<evidence type="ECO:0000259" key="9">
    <source>
        <dbReference type="Pfam" id="PF04083"/>
    </source>
</evidence>
<dbReference type="GO" id="GO:0016788">
    <property type="term" value="F:hydrolase activity, acting on ester bonds"/>
    <property type="evidence" value="ECO:0007669"/>
    <property type="project" value="InterPro"/>
</dbReference>
<protein>
    <recommendedName>
        <fullName evidence="9">Partial AB-hydrolase lipase domain-containing protein</fullName>
    </recommendedName>
</protein>
<dbReference type="InterPro" id="IPR025483">
    <property type="entry name" value="Lipase_euk"/>
</dbReference>
<keyword evidence="3" id="KW-0378">Hydrolase</keyword>
<dbReference type="Gene3D" id="3.40.50.1820">
    <property type="entry name" value="alpha/beta hydrolase"/>
    <property type="match status" value="1"/>
</dbReference>
<dbReference type="SUPFAM" id="SSF53474">
    <property type="entry name" value="alpha/beta-Hydrolases"/>
    <property type="match status" value="1"/>
</dbReference>
<name>A0A9P0I205_SPOLI</name>
<evidence type="ECO:0000256" key="6">
    <source>
        <dbReference type="ARBA" id="ARBA00023180"/>
    </source>
</evidence>
<feature type="domain" description="Partial AB-hydrolase lipase" evidence="9">
    <location>
        <begin position="54"/>
        <end position="113"/>
    </location>
</feature>
<evidence type="ECO:0000256" key="8">
    <source>
        <dbReference type="SAM" id="SignalP"/>
    </source>
</evidence>
<feature type="active site" description="Nucleophile" evidence="7">
    <location>
        <position position="192"/>
    </location>
</feature>
<dbReference type="AlphaFoldDB" id="A0A9P0I205"/>
<dbReference type="GO" id="GO:0016042">
    <property type="term" value="P:lipid catabolic process"/>
    <property type="evidence" value="ECO:0007669"/>
    <property type="project" value="UniProtKB-KW"/>
</dbReference>
<keyword evidence="6" id="KW-0325">Glycoprotein</keyword>
<dbReference type="PIRSF" id="PIRSF000862">
    <property type="entry name" value="Steryl_ester_lip"/>
    <property type="match status" value="1"/>
</dbReference>
<evidence type="ECO:0000256" key="4">
    <source>
        <dbReference type="ARBA" id="ARBA00022963"/>
    </source>
</evidence>
<reference evidence="10" key="1">
    <citation type="submission" date="2022-02" db="EMBL/GenBank/DDBJ databases">
        <authorList>
            <person name="King R."/>
        </authorList>
    </citation>
    <scope>NUCLEOTIDE SEQUENCE</scope>
</reference>
<keyword evidence="11" id="KW-1185">Reference proteome</keyword>